<comment type="pathway">
    <text evidence="3">Isoprenoid biosynthesis; isopentenyl diphosphate biosynthesis via DXP pathway; isopentenyl diphosphate from 1-deoxy-D-xylulose 5-phosphate: step 2/6.</text>
</comment>
<dbReference type="InterPro" id="IPR020904">
    <property type="entry name" value="Sc_DH/Rdtase_CS"/>
</dbReference>
<dbReference type="UniPathway" id="UPA00056">
    <property type="reaction ID" value="UER00093"/>
</dbReference>
<dbReference type="Pfam" id="PF00106">
    <property type="entry name" value="adh_short"/>
    <property type="match status" value="1"/>
</dbReference>
<dbReference type="InterPro" id="IPR034683">
    <property type="entry name" value="IspD/TarI"/>
</dbReference>
<evidence type="ECO:0000256" key="4">
    <source>
        <dbReference type="RuleBase" id="RU000363"/>
    </source>
</evidence>
<dbReference type="EC" id="2.7.7.60" evidence="3"/>
<organism evidence="5">
    <name type="scientific">Vibrio parahaemolyticus</name>
    <dbReference type="NCBI Taxonomy" id="670"/>
    <lineage>
        <taxon>Bacteria</taxon>
        <taxon>Pseudomonadati</taxon>
        <taxon>Pseudomonadota</taxon>
        <taxon>Gammaproteobacteria</taxon>
        <taxon>Vibrionales</taxon>
        <taxon>Vibrionaceae</taxon>
        <taxon>Vibrio</taxon>
    </lineage>
</organism>
<dbReference type="CDD" id="cd02516">
    <property type="entry name" value="CDP-ME_synthetase"/>
    <property type="match status" value="1"/>
</dbReference>
<dbReference type="NCBIfam" id="NF001183">
    <property type="entry name" value="PRK00155.1-3"/>
    <property type="match status" value="1"/>
</dbReference>
<gene>
    <name evidence="5" type="primary">orf8</name>
    <name evidence="3" type="synonym">ispD</name>
</gene>
<dbReference type="EMBL" id="KT459785">
    <property type="protein sequence ID" value="AOG18141.1"/>
    <property type="molecule type" value="Genomic_DNA"/>
</dbReference>
<dbReference type="PROSITE" id="PS00061">
    <property type="entry name" value="ADH_SHORT"/>
    <property type="match status" value="1"/>
</dbReference>
<evidence type="ECO:0000256" key="3">
    <source>
        <dbReference type="HAMAP-Rule" id="MF_00108"/>
    </source>
</evidence>
<dbReference type="InterPro" id="IPR002347">
    <property type="entry name" value="SDR_fam"/>
</dbReference>
<comment type="similarity">
    <text evidence="3">Belongs to the IspD/TarI cytidylyltransferase family. IspD subfamily.</text>
</comment>
<comment type="function">
    <text evidence="3">Catalyzes the formation of 4-diphosphocytidyl-2-C-methyl-D-erythritol from CTP and 2-C-methyl-D-erythritol 4-phosphate (MEP).</text>
</comment>
<dbReference type="SUPFAM" id="SSF51735">
    <property type="entry name" value="NAD(P)-binding Rossmann-fold domains"/>
    <property type="match status" value="1"/>
</dbReference>
<dbReference type="AlphaFoldDB" id="A0A1B3PE64"/>
<dbReference type="RefSeq" id="WP_029822603.1">
    <property type="nucleotide sequence ID" value="NZ_CP046776.1"/>
</dbReference>
<dbReference type="PANTHER" id="PTHR32125:SF4">
    <property type="entry name" value="2-C-METHYL-D-ERYTHRITOL 4-PHOSPHATE CYTIDYLYLTRANSFERASE, CHLOROPLASTIC"/>
    <property type="match status" value="1"/>
</dbReference>
<dbReference type="PATRIC" id="fig|670.440.peg.2485"/>
<dbReference type="Pfam" id="PF01128">
    <property type="entry name" value="IspD"/>
    <property type="match status" value="1"/>
</dbReference>
<dbReference type="GO" id="GO:0050518">
    <property type="term" value="F:2-C-methyl-D-erythritol 4-phosphate cytidylyltransferase activity"/>
    <property type="evidence" value="ECO:0007669"/>
    <property type="project" value="UniProtKB-UniRule"/>
</dbReference>
<feature type="site" description="Transition state stabilizer" evidence="3">
    <location>
        <position position="15"/>
    </location>
</feature>
<dbReference type="CDD" id="cd05233">
    <property type="entry name" value="SDR_c"/>
    <property type="match status" value="1"/>
</dbReference>
<feature type="site" description="Positions MEP for the nucleophilic attack" evidence="3">
    <location>
        <position position="153"/>
    </location>
</feature>
<dbReference type="InterPro" id="IPR012115">
    <property type="entry name" value="CDP-ribitol_syn"/>
</dbReference>
<keyword evidence="3" id="KW-0414">Isoprene biosynthesis</keyword>
<comment type="catalytic activity">
    <reaction evidence="3">
        <text>2-C-methyl-D-erythritol 4-phosphate + CTP + H(+) = 4-CDP-2-C-methyl-D-erythritol + diphosphate</text>
        <dbReference type="Rhea" id="RHEA:13429"/>
        <dbReference type="ChEBI" id="CHEBI:15378"/>
        <dbReference type="ChEBI" id="CHEBI:33019"/>
        <dbReference type="ChEBI" id="CHEBI:37563"/>
        <dbReference type="ChEBI" id="CHEBI:57823"/>
        <dbReference type="ChEBI" id="CHEBI:58262"/>
        <dbReference type="EC" id="2.7.7.60"/>
    </reaction>
</comment>
<evidence type="ECO:0000256" key="1">
    <source>
        <dbReference type="ARBA" id="ARBA00022679"/>
    </source>
</evidence>
<dbReference type="GO" id="GO:0019288">
    <property type="term" value="P:isopentenyl diphosphate biosynthetic process, methylerythritol 4-phosphate pathway"/>
    <property type="evidence" value="ECO:0007669"/>
    <property type="project" value="UniProtKB-UniRule"/>
</dbReference>
<evidence type="ECO:0000256" key="2">
    <source>
        <dbReference type="ARBA" id="ARBA00022695"/>
    </source>
</evidence>
<dbReference type="Gene3D" id="3.90.550.10">
    <property type="entry name" value="Spore Coat Polysaccharide Biosynthesis Protein SpsA, Chain A"/>
    <property type="match status" value="1"/>
</dbReference>
<dbReference type="InterPro" id="IPR036291">
    <property type="entry name" value="NAD(P)-bd_dom_sf"/>
</dbReference>
<feature type="site" description="Transition state stabilizer" evidence="3">
    <location>
        <position position="22"/>
    </location>
</feature>
<dbReference type="FunFam" id="3.90.550.10:FF:000003">
    <property type="entry name" value="2-C-methyl-D-erythritol 4-phosphate cytidylyltransferase"/>
    <property type="match status" value="1"/>
</dbReference>
<dbReference type="PRINTS" id="PR00080">
    <property type="entry name" value="SDRFAMILY"/>
</dbReference>
<dbReference type="InterPro" id="IPR001228">
    <property type="entry name" value="IspD"/>
</dbReference>
<accession>A0A1B3PE64</accession>
<comment type="similarity">
    <text evidence="4">Belongs to the short-chain dehydrogenases/reductases (SDR) family.</text>
</comment>
<dbReference type="PRINTS" id="PR00081">
    <property type="entry name" value="GDHRDH"/>
</dbReference>
<dbReference type="InterPro" id="IPR029044">
    <property type="entry name" value="Nucleotide-diphossugar_trans"/>
</dbReference>
<sequence>MKNIAVILASGTGSRFGSNIPKQFVKLAGKPIIAYTVSAFQSNNKIDEIIIVTLNEYVDLVNEIVIDERFSKVSKVICGGNERYLSSWSAINTIDGDDTNVLFHDAVRPFVSQRIIDECVDALSFCNAVDVVADPTDTIVKVKNNTIMSIPDRRFLGRGQTPQAFKLKTIRDAYEKFIHSDNHFVSDDCGIVMRFMPQEPIFTVKGEERNFKLTHQQDIYLADHLIQDGLHEYHRHSEEEIERKLNDKVIVIFGGSSGIGESIALKAKTLGANVYSFSRANGGDVTDLSQIQASLRKVIGIEGRIDGVINCAAILVKKPLSFMAQKEIDDSIHVNYSGTVNVAREAYAYLKESKGFLVNFASSSFSKGRATYSIYSSTKAAVVNFTQAIAEEWMSDDINVFCINPERADTPMRRKNFGIEPEGTLLKAEDIASATLSILMSEMTGLVITLKK</sequence>
<evidence type="ECO:0000313" key="5">
    <source>
        <dbReference type="EMBL" id="AOG18141.1"/>
    </source>
</evidence>
<dbReference type="PIRSF" id="PIRSF036586">
    <property type="entry name" value="CDP-ribitol_syn"/>
    <property type="match status" value="1"/>
</dbReference>
<dbReference type="HAMAP" id="MF_00108">
    <property type="entry name" value="IspD"/>
    <property type="match status" value="1"/>
</dbReference>
<feature type="site" description="Positions MEP for the nucleophilic attack" evidence="3">
    <location>
        <position position="212"/>
    </location>
</feature>
<dbReference type="InterPro" id="IPR050088">
    <property type="entry name" value="IspD/TarI_cytidylyltransf_bact"/>
</dbReference>
<dbReference type="Gene3D" id="3.40.50.720">
    <property type="entry name" value="NAD(P)-binding Rossmann-like Domain"/>
    <property type="match status" value="1"/>
</dbReference>
<keyword evidence="2 3" id="KW-0548">Nucleotidyltransferase</keyword>
<dbReference type="SUPFAM" id="SSF53448">
    <property type="entry name" value="Nucleotide-diphospho-sugar transferases"/>
    <property type="match status" value="1"/>
</dbReference>
<reference evidence="5" key="1">
    <citation type="submission" date="2015-08" db="EMBL/GenBank/DDBJ databases">
        <title>Discovery and development of a PCR assay for identification of three novel provisional O serotypes of Vibrio parahaemolyticus.</title>
        <authorList>
            <person name="Guo X."/>
            <person name="Chen L."/>
            <person name="Chen H."/>
            <person name="Chen M."/>
            <person name="Liu B."/>
        </authorList>
    </citation>
    <scope>NUCLEOTIDE SEQUENCE</scope>
    <source>
        <strain evidence="5">G3550</strain>
    </source>
</reference>
<keyword evidence="1 3" id="KW-0808">Transferase</keyword>
<dbReference type="PANTHER" id="PTHR32125">
    <property type="entry name" value="2-C-METHYL-D-ERYTHRITOL 4-PHOSPHATE CYTIDYLYLTRANSFERASE, CHLOROPLASTIC"/>
    <property type="match status" value="1"/>
</dbReference>
<proteinExistence type="inferred from homology"/>
<name>A0A1B3PE64_VIBPH</name>
<protein>
    <recommendedName>
        <fullName evidence="3">2-C-methyl-D-erythritol 4-phosphate cytidylyltransferase</fullName>
        <ecNumber evidence="3">2.7.7.60</ecNumber>
    </recommendedName>
    <alternativeName>
        <fullName evidence="3">4-diphosphocytidyl-2C-methyl-D-erythritol synthase</fullName>
    </alternativeName>
    <alternativeName>
        <fullName evidence="3">MEP cytidylyltransferase</fullName>
        <shortName evidence="3">MCT</shortName>
    </alternativeName>
</protein>